<dbReference type="FunFam" id="3.40.1440.10:FF:000008">
    <property type="entry name" value="Structure-specific endonuclease subunit SLX1 homolog"/>
    <property type="match status" value="1"/>
</dbReference>
<dbReference type="InterPro" id="IPR000305">
    <property type="entry name" value="GIY-YIG_endonuc"/>
</dbReference>
<evidence type="ECO:0000256" key="3">
    <source>
        <dbReference type="ARBA" id="ARBA00022759"/>
    </source>
</evidence>
<comment type="similarity">
    <text evidence="11">Belongs to the SLX1 family.</text>
</comment>
<keyword evidence="2" id="KW-0479">Metal-binding</keyword>
<keyword evidence="14" id="KW-1185">Reference proteome</keyword>
<evidence type="ECO:0000313" key="13">
    <source>
        <dbReference type="EMBL" id="CAD0204286.1"/>
    </source>
</evidence>
<dbReference type="SMART" id="SM00465">
    <property type="entry name" value="GIYc"/>
    <property type="match status" value="1"/>
</dbReference>
<keyword evidence="10 11" id="KW-0539">Nucleus</keyword>
<dbReference type="Gene3D" id="3.30.40.10">
    <property type="entry name" value="Zinc/RING finger domain, C3HC4 (zinc finger)"/>
    <property type="match status" value="1"/>
</dbReference>
<keyword evidence="8 11" id="KW-0233">DNA recombination</keyword>
<evidence type="ECO:0000256" key="11">
    <source>
        <dbReference type="HAMAP-Rule" id="MF_03100"/>
    </source>
</evidence>
<evidence type="ECO:0000256" key="7">
    <source>
        <dbReference type="ARBA" id="ARBA00022833"/>
    </source>
</evidence>
<evidence type="ECO:0000256" key="2">
    <source>
        <dbReference type="ARBA" id="ARBA00022723"/>
    </source>
</evidence>
<evidence type="ECO:0000256" key="5">
    <source>
        <dbReference type="ARBA" id="ARBA00022771"/>
    </source>
</evidence>
<keyword evidence="4 11" id="KW-0227">DNA damage</keyword>
<dbReference type="PANTHER" id="PTHR20208">
    <property type="entry name" value="STRUCTURE-SPECIFIC ENDONUCLEASE SUBUNIT SLX1"/>
    <property type="match status" value="1"/>
</dbReference>
<dbReference type="AlphaFoldDB" id="A0A9N8L6Q8"/>
<gene>
    <name evidence="13" type="ORF">CINC_LOCUS6595</name>
</gene>
<dbReference type="OrthoDB" id="24645at2759"/>
<dbReference type="InterPro" id="IPR048749">
    <property type="entry name" value="SLX1_C"/>
</dbReference>
<dbReference type="InterPro" id="IPR050381">
    <property type="entry name" value="SLX1_endonuclease"/>
</dbReference>
<keyword evidence="3 11" id="KW-0255">Endonuclease</keyword>
<dbReference type="PROSITE" id="PS50164">
    <property type="entry name" value="GIY_YIG"/>
    <property type="match status" value="1"/>
</dbReference>
<dbReference type="SUPFAM" id="SSF82771">
    <property type="entry name" value="GIY-YIG endonuclease"/>
    <property type="match status" value="1"/>
</dbReference>
<evidence type="ECO:0000256" key="8">
    <source>
        <dbReference type="ARBA" id="ARBA00023172"/>
    </source>
</evidence>
<dbReference type="EC" id="3.1.-.-" evidence="11"/>
<keyword evidence="1 11" id="KW-0540">Nuclease</keyword>
<dbReference type="Proteomes" id="UP001154114">
    <property type="component" value="Chromosome 21"/>
</dbReference>
<sequence length="291" mass="33721">MSETEPEIVEDFFGVYLLYCINPKYKGRTYIGYTRDPNRRIMQHNRGTWAGGAHRTNNKGPWKMVMIVHGFPNNISALRFEWAWQNPTKTIRLQHLNLKKVPRKESEFKFKLRVLSEMLRVGPWCRLPLIVRWLETEYIEEFPTERKPPDHMTILQGPVKCRNLKHKPTSTEVSNEECLLCSNYIINGQSKTTCLNPCCELLAHITCLADLFLVPGEYVPIGGNCPFCSIKLKWGDVVRKMKGVSQPGEVGGEVSEEECPEEECLEEEYVNEEKNKADEYPSWFLDCNDDL</sequence>
<dbReference type="GO" id="GO:0017108">
    <property type="term" value="F:5'-flap endonuclease activity"/>
    <property type="evidence" value="ECO:0007669"/>
    <property type="project" value="InterPro"/>
</dbReference>
<evidence type="ECO:0000313" key="14">
    <source>
        <dbReference type="Proteomes" id="UP001154114"/>
    </source>
</evidence>
<dbReference type="GO" id="GO:0000724">
    <property type="term" value="P:double-strand break repair via homologous recombination"/>
    <property type="evidence" value="ECO:0007669"/>
    <property type="project" value="TreeGrafter"/>
</dbReference>
<reference evidence="13" key="1">
    <citation type="submission" date="2021-12" db="EMBL/GenBank/DDBJ databases">
        <authorList>
            <person name="King R."/>
        </authorList>
    </citation>
    <scope>NUCLEOTIDE SEQUENCE</scope>
</reference>
<evidence type="ECO:0000256" key="10">
    <source>
        <dbReference type="ARBA" id="ARBA00023242"/>
    </source>
</evidence>
<dbReference type="EMBL" id="LR824024">
    <property type="protein sequence ID" value="CAD0204286.1"/>
    <property type="molecule type" value="Genomic_DNA"/>
</dbReference>
<evidence type="ECO:0000256" key="1">
    <source>
        <dbReference type="ARBA" id="ARBA00022722"/>
    </source>
</evidence>
<dbReference type="GO" id="GO:0033557">
    <property type="term" value="C:Slx1-Slx4 complex"/>
    <property type="evidence" value="ECO:0007669"/>
    <property type="project" value="UniProtKB-UniRule"/>
</dbReference>
<keyword evidence="7" id="KW-0862">Zinc</keyword>
<dbReference type="Pfam" id="PF21202">
    <property type="entry name" value="SLX1_C"/>
    <property type="match status" value="1"/>
</dbReference>
<evidence type="ECO:0000259" key="12">
    <source>
        <dbReference type="PROSITE" id="PS50164"/>
    </source>
</evidence>
<protein>
    <recommendedName>
        <fullName evidence="11">Structure-specific endonuclease subunit SLX1 homolog</fullName>
        <ecNumber evidence="11">3.1.-.-</ecNumber>
    </recommendedName>
</protein>
<dbReference type="PANTHER" id="PTHR20208:SF10">
    <property type="entry name" value="STRUCTURE-SPECIFIC ENDONUCLEASE SUBUNIT SLX1"/>
    <property type="match status" value="1"/>
</dbReference>
<comment type="cofactor">
    <cofactor evidence="11">
        <name>a divalent metal cation</name>
        <dbReference type="ChEBI" id="CHEBI:60240"/>
    </cofactor>
</comment>
<organism evidence="13 14">
    <name type="scientific">Chrysodeixis includens</name>
    <name type="common">Soybean looper</name>
    <name type="synonym">Pseudoplusia includens</name>
    <dbReference type="NCBI Taxonomy" id="689277"/>
    <lineage>
        <taxon>Eukaryota</taxon>
        <taxon>Metazoa</taxon>
        <taxon>Ecdysozoa</taxon>
        <taxon>Arthropoda</taxon>
        <taxon>Hexapoda</taxon>
        <taxon>Insecta</taxon>
        <taxon>Pterygota</taxon>
        <taxon>Neoptera</taxon>
        <taxon>Endopterygota</taxon>
        <taxon>Lepidoptera</taxon>
        <taxon>Glossata</taxon>
        <taxon>Ditrysia</taxon>
        <taxon>Noctuoidea</taxon>
        <taxon>Noctuidae</taxon>
        <taxon>Plusiinae</taxon>
        <taxon>Chrysodeixis</taxon>
    </lineage>
</organism>
<dbReference type="HAMAP" id="MF_03100">
    <property type="entry name" value="Endonuc_su_Slx1"/>
    <property type="match status" value="1"/>
</dbReference>
<evidence type="ECO:0000256" key="9">
    <source>
        <dbReference type="ARBA" id="ARBA00023204"/>
    </source>
</evidence>
<dbReference type="InterPro" id="IPR013083">
    <property type="entry name" value="Znf_RING/FYVE/PHD"/>
</dbReference>
<accession>A0A9N8L6Q8</accession>
<evidence type="ECO:0000256" key="4">
    <source>
        <dbReference type="ARBA" id="ARBA00022763"/>
    </source>
</evidence>
<comment type="subunit">
    <text evidence="11">Forms a heterodimer with a member of the SLX4 family.</text>
</comment>
<dbReference type="Pfam" id="PF01541">
    <property type="entry name" value="GIY-YIG"/>
    <property type="match status" value="1"/>
</dbReference>
<comment type="subcellular location">
    <subcellularLocation>
        <location evidence="11">Nucleus</location>
    </subcellularLocation>
</comment>
<keyword evidence="6 11" id="KW-0378">Hydrolase</keyword>
<keyword evidence="5" id="KW-0863">Zinc-finger</keyword>
<keyword evidence="9 11" id="KW-0234">DNA repair</keyword>
<dbReference type="Gene3D" id="3.40.1440.10">
    <property type="entry name" value="GIY-YIG endonuclease"/>
    <property type="match status" value="1"/>
</dbReference>
<evidence type="ECO:0000256" key="6">
    <source>
        <dbReference type="ARBA" id="ARBA00022801"/>
    </source>
</evidence>
<dbReference type="GO" id="GO:0008821">
    <property type="term" value="F:crossover junction DNA endonuclease activity"/>
    <property type="evidence" value="ECO:0007669"/>
    <property type="project" value="TreeGrafter"/>
</dbReference>
<dbReference type="InterPro" id="IPR035901">
    <property type="entry name" value="GIY-YIG_endonuc_sf"/>
</dbReference>
<feature type="domain" description="GIY-YIG" evidence="12">
    <location>
        <begin position="11"/>
        <end position="98"/>
    </location>
</feature>
<dbReference type="GO" id="GO:0008270">
    <property type="term" value="F:zinc ion binding"/>
    <property type="evidence" value="ECO:0007669"/>
    <property type="project" value="UniProtKB-KW"/>
</dbReference>
<name>A0A9N8L6Q8_CHRIL</name>
<comment type="function">
    <text evidence="11">Catalytic subunit of a heterodimeric structure-specific endonuclease that resolves DNA secondary structures generated during DNA repair and recombination. Has endonuclease activity towards branched DNA substrates, introducing single-strand cuts in duplex DNA close to junctions with ss-DNA.</text>
</comment>
<dbReference type="CDD" id="cd10455">
    <property type="entry name" value="GIY-YIG_SLX1"/>
    <property type="match status" value="1"/>
</dbReference>
<proteinExistence type="inferred from homology"/>
<comment type="caution">
    <text evidence="11">Lacks conserved residue(s) required for the propagation of feature annotation.</text>
</comment>
<dbReference type="InterPro" id="IPR027520">
    <property type="entry name" value="Slx1"/>
</dbReference>